<gene>
    <name evidence="2" type="ORF">L207DRAFT_216815</name>
</gene>
<proteinExistence type="predicted"/>
<name>A0A2J6S748_HYAVF</name>
<evidence type="ECO:0000259" key="1">
    <source>
        <dbReference type="Pfam" id="PF03061"/>
    </source>
</evidence>
<dbReference type="PANTHER" id="PTHR47260">
    <property type="entry name" value="UPF0644 PROTEIN PB2B4.06"/>
    <property type="match status" value="1"/>
</dbReference>
<feature type="domain" description="Thioesterase" evidence="1">
    <location>
        <begin position="87"/>
        <end position="161"/>
    </location>
</feature>
<dbReference type="InterPro" id="IPR006683">
    <property type="entry name" value="Thioestr_dom"/>
</dbReference>
<dbReference type="PANTHER" id="PTHR47260:SF1">
    <property type="entry name" value="UPF0644 PROTEIN PB2B4.06"/>
    <property type="match status" value="1"/>
</dbReference>
<protein>
    <submittedName>
        <fullName evidence="2">Thioesterase/thiol ester dehydrase-isomerase</fullName>
    </submittedName>
</protein>
<dbReference type="Proteomes" id="UP000235786">
    <property type="component" value="Unassembled WGS sequence"/>
</dbReference>
<dbReference type="STRING" id="1149755.A0A2J6S748"/>
<sequence>MAFSPEVQLLKEVAEYPAITHLRNSSNIKEMREVLKIATQGHADNLTATTLATQNTLPVPPFVFVDDSRGSLHAFYYLGSGLAGHRGFLHGGMFAVLLDECMGRASFALLPNHIGMTVSLDIKYLAPIKLPGIAMIKAVTEKVEGRKAWVDATIESPGGTVVHAQARALFIEPRGAAESMEQMI</sequence>
<dbReference type="AlphaFoldDB" id="A0A2J6S748"/>
<keyword evidence="3" id="KW-1185">Reference proteome</keyword>
<keyword evidence="2" id="KW-0413">Isomerase</keyword>
<dbReference type="GO" id="GO:0016853">
    <property type="term" value="F:isomerase activity"/>
    <property type="evidence" value="ECO:0007669"/>
    <property type="project" value="UniProtKB-KW"/>
</dbReference>
<dbReference type="EMBL" id="KZ613939">
    <property type="protein sequence ID" value="PMD46582.1"/>
    <property type="molecule type" value="Genomic_DNA"/>
</dbReference>
<evidence type="ECO:0000313" key="2">
    <source>
        <dbReference type="EMBL" id="PMD46582.1"/>
    </source>
</evidence>
<evidence type="ECO:0000313" key="3">
    <source>
        <dbReference type="Proteomes" id="UP000235786"/>
    </source>
</evidence>
<dbReference type="InterPro" id="IPR029069">
    <property type="entry name" value="HotDog_dom_sf"/>
</dbReference>
<reference evidence="2 3" key="1">
    <citation type="submission" date="2016-04" db="EMBL/GenBank/DDBJ databases">
        <title>A degradative enzymes factory behind the ericoid mycorrhizal symbiosis.</title>
        <authorList>
            <consortium name="DOE Joint Genome Institute"/>
            <person name="Martino E."/>
            <person name="Morin E."/>
            <person name="Grelet G."/>
            <person name="Kuo A."/>
            <person name="Kohler A."/>
            <person name="Daghino S."/>
            <person name="Barry K."/>
            <person name="Choi C."/>
            <person name="Cichocki N."/>
            <person name="Clum A."/>
            <person name="Copeland A."/>
            <person name="Hainaut M."/>
            <person name="Haridas S."/>
            <person name="Labutti K."/>
            <person name="Lindquist E."/>
            <person name="Lipzen A."/>
            <person name="Khouja H.-R."/>
            <person name="Murat C."/>
            <person name="Ohm R."/>
            <person name="Olson A."/>
            <person name="Spatafora J."/>
            <person name="Veneault-Fourrey C."/>
            <person name="Henrissat B."/>
            <person name="Grigoriev I."/>
            <person name="Martin F."/>
            <person name="Perotto S."/>
        </authorList>
    </citation>
    <scope>NUCLEOTIDE SEQUENCE [LARGE SCALE GENOMIC DNA]</scope>
    <source>
        <strain evidence="2 3">F</strain>
    </source>
</reference>
<dbReference type="Pfam" id="PF03061">
    <property type="entry name" value="4HBT"/>
    <property type="match status" value="1"/>
</dbReference>
<dbReference type="InterPro" id="IPR052061">
    <property type="entry name" value="PTE-AB_protein"/>
</dbReference>
<accession>A0A2J6S748</accession>
<dbReference type="Gene3D" id="3.10.129.10">
    <property type="entry name" value="Hotdog Thioesterase"/>
    <property type="match status" value="1"/>
</dbReference>
<dbReference type="CDD" id="cd03443">
    <property type="entry name" value="PaaI_thioesterase"/>
    <property type="match status" value="1"/>
</dbReference>
<dbReference type="OrthoDB" id="3528359at2759"/>
<organism evidence="2 3">
    <name type="scientific">Hyaloscypha variabilis (strain UAMH 11265 / GT02V1 / F)</name>
    <name type="common">Meliniomyces variabilis</name>
    <dbReference type="NCBI Taxonomy" id="1149755"/>
    <lineage>
        <taxon>Eukaryota</taxon>
        <taxon>Fungi</taxon>
        <taxon>Dikarya</taxon>
        <taxon>Ascomycota</taxon>
        <taxon>Pezizomycotina</taxon>
        <taxon>Leotiomycetes</taxon>
        <taxon>Helotiales</taxon>
        <taxon>Hyaloscyphaceae</taxon>
        <taxon>Hyaloscypha</taxon>
        <taxon>Hyaloscypha variabilis</taxon>
    </lineage>
</organism>
<dbReference type="SUPFAM" id="SSF54637">
    <property type="entry name" value="Thioesterase/thiol ester dehydrase-isomerase"/>
    <property type="match status" value="1"/>
</dbReference>